<accession>A0AAT9GS30</accession>
<dbReference type="KEGG" id="sjv:SJAV_14430"/>
<dbReference type="Pfam" id="PF09341">
    <property type="entry name" value="Pcc1"/>
    <property type="match status" value="1"/>
</dbReference>
<dbReference type="NCBIfam" id="NF011470">
    <property type="entry name" value="PRK14887.1"/>
    <property type="match status" value="1"/>
</dbReference>
<dbReference type="AlphaFoldDB" id="A0AAT9GS30"/>
<comment type="similarity">
    <text evidence="1">Belongs to the CTAG/PCC1 family.</text>
</comment>
<evidence type="ECO:0000256" key="1">
    <source>
        <dbReference type="ARBA" id="ARBA00007073"/>
    </source>
</evidence>
<protein>
    <submittedName>
        <fullName evidence="2">KEOPS complex subunit Pcc1</fullName>
    </submittedName>
</protein>
<reference evidence="2" key="1">
    <citation type="submission" date="2024-03" db="EMBL/GenBank/DDBJ databases">
        <title>Complete genome sequence of Sulfurisphaera javensis strain KD-1.</title>
        <authorList>
            <person name="Sakai H."/>
            <person name="Nur N."/>
            <person name="Suwanto A."/>
            <person name="Kurosawa N."/>
        </authorList>
    </citation>
    <scope>NUCLEOTIDE SEQUENCE</scope>
    <source>
        <strain evidence="2">KD-1</strain>
    </source>
</reference>
<dbReference type="GeneID" id="92354398"/>
<name>A0AAT9GS30_9CREN</name>
<organism evidence="2">
    <name type="scientific">Sulfurisphaera javensis</name>
    <dbReference type="NCBI Taxonomy" id="2049879"/>
    <lineage>
        <taxon>Archaea</taxon>
        <taxon>Thermoproteota</taxon>
        <taxon>Thermoprotei</taxon>
        <taxon>Sulfolobales</taxon>
        <taxon>Sulfolobaceae</taxon>
        <taxon>Sulfurisphaera</taxon>
    </lineage>
</organism>
<dbReference type="InterPro" id="IPR015419">
    <property type="entry name" value="CTAG/Pcc1"/>
</dbReference>
<gene>
    <name evidence="2" type="ORF">SJAV_14430</name>
</gene>
<sequence>MIEIKILIDANNEEKDIIFNSILLENIDNKSVSINKEKAEIVIRANTLNKGRAIMNSYISWIYTIMETIKKVSKNDRKNSS</sequence>
<evidence type="ECO:0000313" key="2">
    <source>
        <dbReference type="EMBL" id="BFH73499.1"/>
    </source>
</evidence>
<dbReference type="RefSeq" id="WP_369609086.1">
    <property type="nucleotide sequence ID" value="NZ_AP031322.1"/>
</dbReference>
<proteinExistence type="inferred from homology"/>
<dbReference type="EMBL" id="AP031322">
    <property type="protein sequence ID" value="BFH73499.1"/>
    <property type="molecule type" value="Genomic_DNA"/>
</dbReference>
<dbReference type="Gene3D" id="3.30.310.50">
    <property type="entry name" value="Alpha-D-phosphohexomutase, C-terminal domain"/>
    <property type="match status" value="1"/>
</dbReference>